<organism evidence="1 2">
    <name type="scientific">Mycena chlorophos</name>
    <name type="common">Agaric fungus</name>
    <name type="synonym">Agaricus chlorophos</name>
    <dbReference type="NCBI Taxonomy" id="658473"/>
    <lineage>
        <taxon>Eukaryota</taxon>
        <taxon>Fungi</taxon>
        <taxon>Dikarya</taxon>
        <taxon>Basidiomycota</taxon>
        <taxon>Agaricomycotina</taxon>
        <taxon>Agaricomycetes</taxon>
        <taxon>Agaricomycetidae</taxon>
        <taxon>Agaricales</taxon>
        <taxon>Marasmiineae</taxon>
        <taxon>Mycenaceae</taxon>
        <taxon>Mycena</taxon>
    </lineage>
</organism>
<keyword evidence="2" id="KW-1185">Reference proteome</keyword>
<accession>A0ABQ0M970</accession>
<protein>
    <recommendedName>
        <fullName evidence="3">EthD domain-containing protein</fullName>
    </recommendedName>
</protein>
<sequence length="143" mass="15940">MMLNHIVLENEDDVRSSLADPKLRTLVNDADAEYGYKQNTWIFGATPIPKIAAQDLRSAATVKVVPACVCVCELPAGFAVDDFERYVDKYLSLPVLQGKCTEYTMIAKDPAFIEWTKGFQEEAGQRNGSFFGAERVTVLEREA</sequence>
<evidence type="ECO:0000313" key="1">
    <source>
        <dbReference type="EMBL" id="GAT59768.1"/>
    </source>
</evidence>
<name>A0ABQ0M970_MYCCL</name>
<reference evidence="1" key="1">
    <citation type="submission" date="2014-09" db="EMBL/GenBank/DDBJ databases">
        <title>Genome sequence of the luminous mushroom Mycena chlorophos for searching fungal bioluminescence genes.</title>
        <authorList>
            <person name="Tanaka Y."/>
            <person name="Kasuga D."/>
            <person name="Oba Y."/>
            <person name="Hase S."/>
            <person name="Sato K."/>
            <person name="Oba Y."/>
            <person name="Sakakibara Y."/>
        </authorList>
    </citation>
    <scope>NUCLEOTIDE SEQUENCE</scope>
</reference>
<evidence type="ECO:0000313" key="2">
    <source>
        <dbReference type="Proteomes" id="UP000815677"/>
    </source>
</evidence>
<evidence type="ECO:0008006" key="3">
    <source>
        <dbReference type="Google" id="ProtNLM"/>
    </source>
</evidence>
<dbReference type="Proteomes" id="UP000815677">
    <property type="component" value="Unassembled WGS sequence"/>
</dbReference>
<gene>
    <name evidence="1" type="ORF">MCHLO_16014</name>
</gene>
<dbReference type="EMBL" id="DF849905">
    <property type="protein sequence ID" value="GAT59768.1"/>
    <property type="molecule type" value="Genomic_DNA"/>
</dbReference>
<proteinExistence type="predicted"/>